<evidence type="ECO:0000313" key="1">
    <source>
        <dbReference type="EMBL" id="MEQ2306312.1"/>
    </source>
</evidence>
<keyword evidence="2" id="KW-1185">Reference proteome</keyword>
<sequence length="111" mass="12430">MSFGVFKQEAASMSPLDYREYLDTTQAGSPPCFVKGYFWSNFASQKQIIVLLDYLAGCRQVLPASHRFHRTCPPSTALKRPSSGTVLPLVIAHSWFGSLLTHRTVCSFWSV</sequence>
<gene>
    <name evidence="1" type="ORF">AMECASPLE_006854</name>
</gene>
<proteinExistence type="predicted"/>
<evidence type="ECO:0000313" key="2">
    <source>
        <dbReference type="Proteomes" id="UP001469553"/>
    </source>
</evidence>
<dbReference type="Proteomes" id="UP001469553">
    <property type="component" value="Unassembled WGS sequence"/>
</dbReference>
<dbReference type="EMBL" id="JAHRIP010066170">
    <property type="protein sequence ID" value="MEQ2306312.1"/>
    <property type="molecule type" value="Genomic_DNA"/>
</dbReference>
<protein>
    <submittedName>
        <fullName evidence="1">Uncharacterized protein</fullName>
    </submittedName>
</protein>
<reference evidence="1 2" key="1">
    <citation type="submission" date="2021-06" db="EMBL/GenBank/DDBJ databases">
        <authorList>
            <person name="Palmer J.M."/>
        </authorList>
    </citation>
    <scope>NUCLEOTIDE SEQUENCE [LARGE SCALE GENOMIC DNA]</scope>
    <source>
        <strain evidence="1 2">AS_MEX2019</strain>
        <tissue evidence="1">Muscle</tissue>
    </source>
</reference>
<name>A0ABV0ZJ87_9TELE</name>
<accession>A0ABV0ZJ87</accession>
<organism evidence="1 2">
    <name type="scientific">Ameca splendens</name>
    <dbReference type="NCBI Taxonomy" id="208324"/>
    <lineage>
        <taxon>Eukaryota</taxon>
        <taxon>Metazoa</taxon>
        <taxon>Chordata</taxon>
        <taxon>Craniata</taxon>
        <taxon>Vertebrata</taxon>
        <taxon>Euteleostomi</taxon>
        <taxon>Actinopterygii</taxon>
        <taxon>Neopterygii</taxon>
        <taxon>Teleostei</taxon>
        <taxon>Neoteleostei</taxon>
        <taxon>Acanthomorphata</taxon>
        <taxon>Ovalentaria</taxon>
        <taxon>Atherinomorphae</taxon>
        <taxon>Cyprinodontiformes</taxon>
        <taxon>Goodeidae</taxon>
        <taxon>Ameca</taxon>
    </lineage>
</organism>
<comment type="caution">
    <text evidence="1">The sequence shown here is derived from an EMBL/GenBank/DDBJ whole genome shotgun (WGS) entry which is preliminary data.</text>
</comment>